<evidence type="ECO:0000256" key="1">
    <source>
        <dbReference type="SAM" id="MobiDB-lite"/>
    </source>
</evidence>
<protein>
    <submittedName>
        <fullName evidence="2">Uncharacterized protein</fullName>
    </submittedName>
</protein>
<organism evidence="2 3">
    <name type="scientific">Streptomyces antimycoticus</name>
    <dbReference type="NCBI Taxonomy" id="68175"/>
    <lineage>
        <taxon>Bacteria</taxon>
        <taxon>Bacillati</taxon>
        <taxon>Actinomycetota</taxon>
        <taxon>Actinomycetes</taxon>
        <taxon>Kitasatosporales</taxon>
        <taxon>Streptomycetaceae</taxon>
        <taxon>Streptomyces</taxon>
        <taxon>Streptomyces violaceusniger group</taxon>
    </lineage>
</organism>
<dbReference type="EMBL" id="BJHV01000002">
    <property type="protein sequence ID" value="GDY49104.1"/>
    <property type="molecule type" value="Genomic_DNA"/>
</dbReference>
<reference evidence="2 3" key="1">
    <citation type="journal article" date="2020" name="Int. J. Syst. Evol. Microbiol.">
        <title>Reclassification of Streptomyces castelarensis and Streptomyces sporoclivatus as later heterotypic synonyms of Streptomyces antimycoticus.</title>
        <authorList>
            <person name="Komaki H."/>
            <person name="Tamura T."/>
        </authorList>
    </citation>
    <scope>NUCLEOTIDE SEQUENCE [LARGE SCALE GENOMIC DNA]</scope>
    <source>
        <strain evidence="2 3">NBRC 12839</strain>
    </source>
</reference>
<keyword evidence="3" id="KW-1185">Reference proteome</keyword>
<feature type="compositionally biased region" description="Basic residues" evidence="1">
    <location>
        <begin position="130"/>
        <end position="141"/>
    </location>
</feature>
<name>A0A4D4KLP7_9ACTN</name>
<dbReference type="Proteomes" id="UP000299290">
    <property type="component" value="Unassembled WGS sequence"/>
</dbReference>
<comment type="caution">
    <text evidence="2">The sequence shown here is derived from an EMBL/GenBank/DDBJ whole genome shotgun (WGS) entry which is preliminary data.</text>
</comment>
<sequence length="151" mass="16717">MTTITRRGLYERVASLFGRRIAYDSNTAVNERLGQQTSAAYSLQAWHQQQATVRNTSALSVQPGLLDARGRILTEALFLEGHHAGARANGLSPELIEALERTVDHSHELAVLLATAARTIHRPPSDRGQRPLRHPPQHRLRLGSVRPKQPG</sequence>
<dbReference type="AlphaFoldDB" id="A0A4D4KLP7"/>
<proteinExistence type="predicted"/>
<gene>
    <name evidence="2" type="ORF">SANT12839_099860</name>
</gene>
<feature type="region of interest" description="Disordered" evidence="1">
    <location>
        <begin position="120"/>
        <end position="151"/>
    </location>
</feature>
<evidence type="ECO:0000313" key="2">
    <source>
        <dbReference type="EMBL" id="GDY49104.1"/>
    </source>
</evidence>
<dbReference type="RefSeq" id="WP_137970480.1">
    <property type="nucleotide sequence ID" value="NZ_BJHV01000002.1"/>
</dbReference>
<accession>A0A4D4KLP7</accession>
<evidence type="ECO:0000313" key="3">
    <source>
        <dbReference type="Proteomes" id="UP000299290"/>
    </source>
</evidence>